<evidence type="ECO:0008006" key="9">
    <source>
        <dbReference type="Google" id="ProtNLM"/>
    </source>
</evidence>
<dbReference type="EMBL" id="HBKN01022897">
    <property type="protein sequence ID" value="CAE2304776.1"/>
    <property type="molecule type" value="Transcribed_RNA"/>
</dbReference>
<evidence type="ECO:0000313" key="8">
    <source>
        <dbReference type="EMBL" id="CAE2304776.1"/>
    </source>
</evidence>
<organism evidence="8">
    <name type="scientific">Guillardia theta</name>
    <name type="common">Cryptophyte</name>
    <name type="synonym">Cryptomonas phi</name>
    <dbReference type="NCBI Taxonomy" id="55529"/>
    <lineage>
        <taxon>Eukaryota</taxon>
        <taxon>Cryptophyceae</taxon>
        <taxon>Pyrenomonadales</taxon>
        <taxon>Geminigeraceae</taxon>
        <taxon>Guillardia</taxon>
    </lineage>
</organism>
<reference evidence="8" key="1">
    <citation type="submission" date="2021-01" db="EMBL/GenBank/DDBJ databases">
        <authorList>
            <person name="Corre E."/>
            <person name="Pelletier E."/>
            <person name="Niang G."/>
            <person name="Scheremetjew M."/>
            <person name="Finn R."/>
            <person name="Kale V."/>
            <person name="Holt S."/>
            <person name="Cochrane G."/>
            <person name="Meng A."/>
            <person name="Brown T."/>
            <person name="Cohen L."/>
        </authorList>
    </citation>
    <scope>NUCLEOTIDE SEQUENCE</scope>
    <source>
        <strain evidence="8">CCMP 2712</strain>
    </source>
</reference>
<comment type="similarity">
    <text evidence="2">Belongs to the unc-50 family.</text>
</comment>
<feature type="transmembrane region" description="Helical" evidence="6">
    <location>
        <begin position="67"/>
        <end position="86"/>
    </location>
</feature>
<feature type="transmembrane region" description="Helical" evidence="6">
    <location>
        <begin position="211"/>
        <end position="241"/>
    </location>
</feature>
<protein>
    <recommendedName>
        <fullName evidence="9">UNC-50 family protein</fullName>
    </recommendedName>
</protein>
<feature type="transmembrane region" description="Helical" evidence="6">
    <location>
        <begin position="98"/>
        <end position="121"/>
    </location>
</feature>
<dbReference type="InterPro" id="IPR007881">
    <property type="entry name" value="UNC-50"/>
</dbReference>
<dbReference type="EMBL" id="HBKN01022896">
    <property type="protein sequence ID" value="CAE2304775.1"/>
    <property type="molecule type" value="Transcribed_RNA"/>
</dbReference>
<dbReference type="Pfam" id="PF05216">
    <property type="entry name" value="UNC-50"/>
    <property type="match status" value="1"/>
</dbReference>
<keyword evidence="3 6" id="KW-0812">Transmembrane</keyword>
<proteinExistence type="inferred from homology"/>
<dbReference type="AlphaFoldDB" id="A0A6U6A6R2"/>
<keyword evidence="5 6" id="KW-0472">Membrane</keyword>
<dbReference type="PANTHER" id="PTHR12841">
    <property type="entry name" value="PROTEIN UNC-50 HOMOLOG"/>
    <property type="match status" value="1"/>
</dbReference>
<evidence type="ECO:0000256" key="2">
    <source>
        <dbReference type="ARBA" id="ARBA00006293"/>
    </source>
</evidence>
<evidence type="ECO:0000256" key="1">
    <source>
        <dbReference type="ARBA" id="ARBA00004141"/>
    </source>
</evidence>
<dbReference type="GO" id="GO:0000139">
    <property type="term" value="C:Golgi membrane"/>
    <property type="evidence" value="ECO:0007669"/>
    <property type="project" value="TreeGrafter"/>
</dbReference>
<gene>
    <name evidence="7" type="ORF">GTHE00462_LOCUS17983</name>
    <name evidence="8" type="ORF">GTHE00462_LOCUS17984</name>
</gene>
<evidence type="ECO:0000256" key="6">
    <source>
        <dbReference type="SAM" id="Phobius"/>
    </source>
</evidence>
<dbReference type="PANTHER" id="PTHR12841:SF6">
    <property type="entry name" value="PROTEIN UNC-50 HOMOLOG"/>
    <property type="match status" value="1"/>
</dbReference>
<evidence type="ECO:0000256" key="5">
    <source>
        <dbReference type="ARBA" id="ARBA00023136"/>
    </source>
</evidence>
<name>A0A6U6A6R2_GUITH</name>
<sequence length="243" mass="28080">MLPTPGLYRHRSGFIPDYLRRAIKYSQMDLENASWQMVTLCIDPKRVYKHTCFHKQTKNQWARDDPGFTVLCIFFLLVAAVAYTIAFRVTNPGAFIRLVLGAVCFDFLFVGALLATLTWAIANKYLRVRTLHSVEQKVEWLYAFDIHCNAFFPLFLMLYVLQFFLLPILLKGGFFATLVSNSLFLFAFGYYHYITFLGYQALPFLENSVYFLYPVALLLVGYIFSLILNINCTMFALGLYFGS</sequence>
<accession>A0A6U6A6R2</accession>
<comment type="subcellular location">
    <subcellularLocation>
        <location evidence="1">Membrane</location>
        <topology evidence="1">Multi-pass membrane protein</topology>
    </subcellularLocation>
</comment>
<evidence type="ECO:0000256" key="3">
    <source>
        <dbReference type="ARBA" id="ARBA00022692"/>
    </source>
</evidence>
<feature type="transmembrane region" description="Helical" evidence="6">
    <location>
        <begin position="141"/>
        <end position="161"/>
    </location>
</feature>
<keyword evidence="4 6" id="KW-1133">Transmembrane helix</keyword>
<evidence type="ECO:0000313" key="7">
    <source>
        <dbReference type="EMBL" id="CAE2304775.1"/>
    </source>
</evidence>
<feature type="transmembrane region" description="Helical" evidence="6">
    <location>
        <begin position="168"/>
        <end position="191"/>
    </location>
</feature>
<evidence type="ECO:0000256" key="4">
    <source>
        <dbReference type="ARBA" id="ARBA00022989"/>
    </source>
</evidence>